<evidence type="ECO:0000256" key="3">
    <source>
        <dbReference type="ARBA" id="ARBA00017473"/>
    </source>
</evidence>
<keyword evidence="13" id="KW-1185">Reference proteome</keyword>
<evidence type="ECO:0000256" key="2">
    <source>
        <dbReference type="ARBA" id="ARBA00012052"/>
    </source>
</evidence>
<keyword evidence="4 9" id="KW-0808">Transferase</keyword>
<feature type="active site" evidence="9">
    <location>
        <position position="132"/>
    </location>
</feature>
<feature type="domain" description="GHMP kinase N-terminal" evidence="10">
    <location>
        <begin position="63"/>
        <end position="138"/>
    </location>
</feature>
<dbReference type="GO" id="GO:0050515">
    <property type="term" value="F:4-(cytidine 5'-diphospho)-2-C-methyl-D-erythritol kinase activity"/>
    <property type="evidence" value="ECO:0007669"/>
    <property type="project" value="UniProtKB-UniRule"/>
</dbReference>
<dbReference type="HAMAP" id="MF_00061">
    <property type="entry name" value="IspE"/>
    <property type="match status" value="1"/>
</dbReference>
<dbReference type="InterPro" id="IPR006204">
    <property type="entry name" value="GHMP_kinase_N_dom"/>
</dbReference>
<proteinExistence type="inferred from homology"/>
<evidence type="ECO:0000256" key="1">
    <source>
        <dbReference type="ARBA" id="ARBA00009684"/>
    </source>
</evidence>
<name>A0A0C1INI7_9BACT</name>
<organism evidence="12 13">
    <name type="scientific">Flavihumibacter solisilvae</name>
    <dbReference type="NCBI Taxonomy" id="1349421"/>
    <lineage>
        <taxon>Bacteria</taxon>
        <taxon>Pseudomonadati</taxon>
        <taxon>Bacteroidota</taxon>
        <taxon>Chitinophagia</taxon>
        <taxon>Chitinophagales</taxon>
        <taxon>Chitinophagaceae</taxon>
        <taxon>Flavihumibacter</taxon>
    </lineage>
</organism>
<evidence type="ECO:0000256" key="7">
    <source>
        <dbReference type="ARBA" id="ARBA00022840"/>
    </source>
</evidence>
<dbReference type="InterPro" id="IPR014721">
    <property type="entry name" value="Ribsml_uS5_D2-typ_fold_subgr"/>
</dbReference>
<evidence type="ECO:0000313" key="12">
    <source>
        <dbReference type="EMBL" id="KIC91959.1"/>
    </source>
</evidence>
<gene>
    <name evidence="9" type="primary">ispE</name>
    <name evidence="12" type="ORF">OI18_22260</name>
</gene>
<comment type="function">
    <text evidence="9">Catalyzes the phosphorylation of the position 2 hydroxy group of 4-diphosphocytidyl-2C-methyl-D-erythritol.</text>
</comment>
<evidence type="ECO:0000256" key="6">
    <source>
        <dbReference type="ARBA" id="ARBA00022777"/>
    </source>
</evidence>
<keyword evidence="9" id="KW-0414">Isoprene biosynthesis</keyword>
<dbReference type="InterPro" id="IPR036554">
    <property type="entry name" value="GHMP_kinase_C_sf"/>
</dbReference>
<dbReference type="AlphaFoldDB" id="A0A0C1INI7"/>
<dbReference type="GO" id="GO:0005524">
    <property type="term" value="F:ATP binding"/>
    <property type="evidence" value="ECO:0007669"/>
    <property type="project" value="UniProtKB-UniRule"/>
</dbReference>
<feature type="domain" description="GHMP kinase C-terminal" evidence="11">
    <location>
        <begin position="204"/>
        <end position="252"/>
    </location>
</feature>
<dbReference type="Gene3D" id="3.30.230.10">
    <property type="match status" value="1"/>
</dbReference>
<reference evidence="12 13" key="1">
    <citation type="submission" date="2014-11" db="EMBL/GenBank/DDBJ databases">
        <title>Genome sequence of Flavihumibacter solisilvae 3-3.</title>
        <authorList>
            <person name="Zhou G."/>
            <person name="Li M."/>
            <person name="Wang G."/>
        </authorList>
    </citation>
    <scope>NUCLEOTIDE SEQUENCE [LARGE SCALE GENOMIC DNA]</scope>
    <source>
        <strain evidence="12 13">3-3</strain>
    </source>
</reference>
<dbReference type="STRING" id="1349421.OI18_22260"/>
<dbReference type="Pfam" id="PF08544">
    <property type="entry name" value="GHMP_kinases_C"/>
    <property type="match status" value="1"/>
</dbReference>
<evidence type="ECO:0000313" key="13">
    <source>
        <dbReference type="Proteomes" id="UP000031408"/>
    </source>
</evidence>
<comment type="similarity">
    <text evidence="1 9">Belongs to the GHMP kinase family. IspE subfamily.</text>
</comment>
<dbReference type="EMBL" id="JSVC01000038">
    <property type="protein sequence ID" value="KIC91959.1"/>
    <property type="molecule type" value="Genomic_DNA"/>
</dbReference>
<evidence type="ECO:0000256" key="4">
    <source>
        <dbReference type="ARBA" id="ARBA00022679"/>
    </source>
</evidence>
<evidence type="ECO:0000259" key="10">
    <source>
        <dbReference type="Pfam" id="PF00288"/>
    </source>
</evidence>
<feature type="binding site" evidence="9">
    <location>
        <begin position="90"/>
        <end position="100"/>
    </location>
    <ligand>
        <name>ATP</name>
        <dbReference type="ChEBI" id="CHEBI:30616"/>
    </ligand>
</feature>
<comment type="catalytic activity">
    <reaction evidence="9">
        <text>4-CDP-2-C-methyl-D-erythritol + ATP = 4-CDP-2-C-methyl-D-erythritol 2-phosphate + ADP + H(+)</text>
        <dbReference type="Rhea" id="RHEA:18437"/>
        <dbReference type="ChEBI" id="CHEBI:15378"/>
        <dbReference type="ChEBI" id="CHEBI:30616"/>
        <dbReference type="ChEBI" id="CHEBI:57823"/>
        <dbReference type="ChEBI" id="CHEBI:57919"/>
        <dbReference type="ChEBI" id="CHEBI:456216"/>
        <dbReference type="EC" id="2.7.1.148"/>
    </reaction>
</comment>
<evidence type="ECO:0000256" key="9">
    <source>
        <dbReference type="HAMAP-Rule" id="MF_00061"/>
    </source>
</evidence>
<evidence type="ECO:0000256" key="5">
    <source>
        <dbReference type="ARBA" id="ARBA00022741"/>
    </source>
</evidence>
<dbReference type="PANTHER" id="PTHR43527">
    <property type="entry name" value="4-DIPHOSPHOCYTIDYL-2-C-METHYL-D-ERYTHRITOL KINASE, CHLOROPLASTIC"/>
    <property type="match status" value="1"/>
</dbReference>
<dbReference type="RefSeq" id="WP_039144222.1">
    <property type="nucleotide sequence ID" value="NZ_JSVC01000038.1"/>
</dbReference>
<dbReference type="InterPro" id="IPR013750">
    <property type="entry name" value="GHMP_kinase_C_dom"/>
</dbReference>
<dbReference type="Gene3D" id="3.30.70.890">
    <property type="entry name" value="GHMP kinase, C-terminal domain"/>
    <property type="match status" value="1"/>
</dbReference>
<evidence type="ECO:0000256" key="8">
    <source>
        <dbReference type="ARBA" id="ARBA00032554"/>
    </source>
</evidence>
<dbReference type="InterPro" id="IPR020568">
    <property type="entry name" value="Ribosomal_Su5_D2-typ_SF"/>
</dbReference>
<dbReference type="Proteomes" id="UP000031408">
    <property type="component" value="Unassembled WGS sequence"/>
</dbReference>
<dbReference type="GO" id="GO:0016114">
    <property type="term" value="P:terpenoid biosynthetic process"/>
    <property type="evidence" value="ECO:0007669"/>
    <property type="project" value="UniProtKB-UniRule"/>
</dbReference>
<dbReference type="PANTHER" id="PTHR43527:SF2">
    <property type="entry name" value="4-DIPHOSPHOCYTIDYL-2-C-METHYL-D-ERYTHRITOL KINASE, CHLOROPLASTIC"/>
    <property type="match status" value="1"/>
</dbReference>
<evidence type="ECO:0000259" key="11">
    <source>
        <dbReference type="Pfam" id="PF08544"/>
    </source>
</evidence>
<dbReference type="PIRSF" id="PIRSF010376">
    <property type="entry name" value="IspE"/>
    <property type="match status" value="1"/>
</dbReference>
<accession>A0A0C1INI7</accession>
<dbReference type="Pfam" id="PF00288">
    <property type="entry name" value="GHMP_kinases_N"/>
    <property type="match status" value="1"/>
</dbReference>
<dbReference type="OrthoDB" id="9809438at2"/>
<comment type="pathway">
    <text evidence="9">Isoprenoid biosynthesis; isopentenyl diphosphate biosynthesis via DXP pathway; isopentenyl diphosphate from 1-deoxy-D-xylulose 5-phosphate: step 3/6.</text>
</comment>
<comment type="caution">
    <text evidence="12">The sequence shown here is derived from an EMBL/GenBank/DDBJ whole genome shotgun (WGS) entry which is preliminary data.</text>
</comment>
<dbReference type="SUPFAM" id="SSF55060">
    <property type="entry name" value="GHMP Kinase, C-terminal domain"/>
    <property type="match status" value="1"/>
</dbReference>
<feature type="active site" evidence="9">
    <location>
        <position position="8"/>
    </location>
</feature>
<keyword evidence="6 9" id="KW-0418">Kinase</keyword>
<keyword evidence="7 9" id="KW-0067">ATP-binding</keyword>
<dbReference type="SUPFAM" id="SSF54211">
    <property type="entry name" value="Ribosomal protein S5 domain 2-like"/>
    <property type="match status" value="1"/>
</dbReference>
<dbReference type="EC" id="2.7.1.148" evidence="2 9"/>
<dbReference type="NCBIfam" id="TIGR00154">
    <property type="entry name" value="ispE"/>
    <property type="match status" value="1"/>
</dbReference>
<dbReference type="InterPro" id="IPR004424">
    <property type="entry name" value="IspE"/>
</dbReference>
<keyword evidence="5 9" id="KW-0547">Nucleotide-binding</keyword>
<dbReference type="UniPathway" id="UPA00056">
    <property type="reaction ID" value="UER00094"/>
</dbReference>
<dbReference type="GO" id="GO:0019288">
    <property type="term" value="P:isopentenyl diphosphate biosynthetic process, methylerythritol 4-phosphate pathway"/>
    <property type="evidence" value="ECO:0007669"/>
    <property type="project" value="UniProtKB-UniRule"/>
</dbReference>
<sequence>MIVFPNAKINLGLQVNGKRPDGYHDISTIFYPLPVCDILEAVRAEEFSFHTSGLTIDAPALGNLCIKAYQLLQQDFSLSAVAMHLHKVIPMGAGLGGGSSDGAFTLMLLNRMFNLGLTREQLLGYALQLGSDCPFFIMNEPCFAGGRGEVMEPIQLPSLKNKLFLIVNPGLHINTAWAFSQLKIREPKIHLREVVALPPDQWRDLLVNDFEEVAFEKHAELIDIRSTLYRMGAVFAGMTGTGSTMFGIFDSAPAGYRTAFPSHYFTILQSND</sequence>
<protein>
    <recommendedName>
        <fullName evidence="3 9">4-diphosphocytidyl-2-C-methyl-D-erythritol kinase</fullName>
        <shortName evidence="9">CMK</shortName>
        <ecNumber evidence="2 9">2.7.1.148</ecNumber>
    </recommendedName>
    <alternativeName>
        <fullName evidence="8 9">4-(cytidine-5'-diphospho)-2-C-methyl-D-erythritol kinase</fullName>
    </alternativeName>
</protein>